<keyword evidence="2" id="KW-1185">Reference proteome</keyword>
<dbReference type="AlphaFoldDB" id="A0A4R2E8Z2"/>
<evidence type="ECO:0000313" key="2">
    <source>
        <dbReference type="Proteomes" id="UP000294830"/>
    </source>
</evidence>
<dbReference type="EMBL" id="SLWB01000013">
    <property type="protein sequence ID" value="TCN64541.1"/>
    <property type="molecule type" value="Genomic_DNA"/>
</dbReference>
<gene>
    <name evidence="1" type="ORF">CLV25_11369</name>
</gene>
<comment type="caution">
    <text evidence="1">The sequence shown here is derived from an EMBL/GenBank/DDBJ whole genome shotgun (WGS) entry which is preliminary data.</text>
</comment>
<evidence type="ECO:0000313" key="1">
    <source>
        <dbReference type="EMBL" id="TCN64541.1"/>
    </source>
</evidence>
<organism evidence="1 2">
    <name type="scientific">Acetobacteroides hydrogenigenes</name>
    <dbReference type="NCBI Taxonomy" id="979970"/>
    <lineage>
        <taxon>Bacteria</taxon>
        <taxon>Pseudomonadati</taxon>
        <taxon>Bacteroidota</taxon>
        <taxon>Bacteroidia</taxon>
        <taxon>Bacteroidales</taxon>
        <taxon>Rikenellaceae</taxon>
        <taxon>Acetobacteroides</taxon>
    </lineage>
</organism>
<sequence length="327" mass="37512">MNKNKFLLLLLVILAFENCIAQNLKIFHTHELLNIARVKGVDSALAIAVKFPVYFIDEPVADSLVAMTLDADVSYLQENFLCDYAVSMGNPTKVNDAMLVYLEKRNKQIKTYKPDENFGLPSTSRWILGAFMRITDSKLEKLLIECYEEWAKKSLEYLESYKRGKTMRSDRNSYNLKRPYMDCNANCCLVLLALKSIGSPYFDKSKLDRHNEVLTYKEERPLGITFSTRTAEFMGGLQLAAIRLKKNYRSLVDPELSLDSILQIFTHYQNNTDKECWSLLLHNGSIGFIDTGCYYGELNGGGSIFRIELHKKVLLIYSLVEWVSLIN</sequence>
<dbReference type="Proteomes" id="UP000294830">
    <property type="component" value="Unassembled WGS sequence"/>
</dbReference>
<protein>
    <submittedName>
        <fullName evidence="1">Uncharacterized protein</fullName>
    </submittedName>
</protein>
<dbReference type="RefSeq" id="WP_131839961.1">
    <property type="nucleotide sequence ID" value="NZ_SLWB01000013.1"/>
</dbReference>
<reference evidence="1 2" key="1">
    <citation type="submission" date="2019-03" db="EMBL/GenBank/DDBJ databases">
        <title>Genomic Encyclopedia of Archaeal and Bacterial Type Strains, Phase II (KMG-II): from individual species to whole genera.</title>
        <authorList>
            <person name="Goeker M."/>
        </authorList>
    </citation>
    <scope>NUCLEOTIDE SEQUENCE [LARGE SCALE GENOMIC DNA]</scope>
    <source>
        <strain evidence="1 2">RL-C</strain>
    </source>
</reference>
<accession>A0A4R2E8Z2</accession>
<name>A0A4R2E8Z2_9BACT</name>
<proteinExistence type="predicted"/>